<evidence type="ECO:0000256" key="10">
    <source>
        <dbReference type="ARBA" id="ARBA00023064"/>
    </source>
</evidence>
<dbReference type="GO" id="GO:0004616">
    <property type="term" value="F:phosphogluconate dehydrogenase (decarboxylating) activity"/>
    <property type="evidence" value="ECO:0007669"/>
    <property type="project" value="UniProtKB-EC"/>
</dbReference>
<keyword evidence="18" id="KW-1185">Reference proteome</keyword>
<dbReference type="SUPFAM" id="SSF51735">
    <property type="entry name" value="NAD(P)-binding Rossmann-fold domains"/>
    <property type="match status" value="1"/>
</dbReference>
<dbReference type="EC" id="1.1.1.44" evidence="5 14"/>
<dbReference type="InterPro" id="IPR006113">
    <property type="entry name" value="6PGDH_Gnd/GntZ"/>
</dbReference>
<dbReference type="InterPro" id="IPR034207">
    <property type="entry name" value="RBM45_RRM3"/>
</dbReference>
<comment type="catalytic activity">
    <reaction evidence="12 14">
        <text>6-phospho-D-gluconate + NADP(+) = D-ribulose 5-phosphate + CO2 + NADPH</text>
        <dbReference type="Rhea" id="RHEA:10116"/>
        <dbReference type="ChEBI" id="CHEBI:16526"/>
        <dbReference type="ChEBI" id="CHEBI:57783"/>
        <dbReference type="ChEBI" id="CHEBI:58121"/>
        <dbReference type="ChEBI" id="CHEBI:58349"/>
        <dbReference type="ChEBI" id="CHEBI:58759"/>
        <dbReference type="EC" id="1.1.1.44"/>
    </reaction>
</comment>
<keyword evidence="10 14" id="KW-0311">Gluconate utilization</keyword>
<dbReference type="InterPro" id="IPR000504">
    <property type="entry name" value="RRM_dom"/>
</dbReference>
<dbReference type="InterPro" id="IPR013328">
    <property type="entry name" value="6PGD_dom2"/>
</dbReference>
<dbReference type="Gene3D" id="1.20.5.320">
    <property type="entry name" value="6-Phosphogluconate Dehydrogenase, domain 3"/>
    <property type="match status" value="1"/>
</dbReference>
<evidence type="ECO:0000256" key="4">
    <source>
        <dbReference type="ARBA" id="ARBA00011738"/>
    </source>
</evidence>
<dbReference type="InterPro" id="IPR036291">
    <property type="entry name" value="NAD(P)-bd_dom_sf"/>
</dbReference>
<dbReference type="InterPro" id="IPR006115">
    <property type="entry name" value="6PGDH_NADP-bd"/>
</dbReference>
<evidence type="ECO:0000256" key="5">
    <source>
        <dbReference type="ARBA" id="ARBA00013011"/>
    </source>
</evidence>
<accession>A0A4S2K1T7</accession>
<feature type="region of interest" description="Disordered" evidence="15">
    <location>
        <begin position="794"/>
        <end position="819"/>
    </location>
</feature>
<dbReference type="GO" id="GO:0050661">
    <property type="term" value="F:NADP binding"/>
    <property type="evidence" value="ECO:0007669"/>
    <property type="project" value="InterPro"/>
</dbReference>
<dbReference type="SUPFAM" id="SSF54928">
    <property type="entry name" value="RNA-binding domain, RBD"/>
    <property type="match status" value="2"/>
</dbReference>
<dbReference type="GO" id="GO:0019521">
    <property type="term" value="P:D-gluconate metabolic process"/>
    <property type="evidence" value="ECO:0007669"/>
    <property type="project" value="UniProtKB-KW"/>
</dbReference>
<sequence length="961" mass="106114">MKVADIALIGLAVMGQNLILNMNDHGFVVCAYNRTVDKVKSFLENEAKGTKVIGAYSLQEMVSTLKSPKRVMLLVKAGAAVDAFIGQLELLLSPGDIIIDGGNSEYQDTERRTKDLERKGILFVGSGVSGGEEGARYGPSLMPGGNPEAWPHIKSIFQSICAKVDGEPCCDWVGETGAGHFVKMVHNGIEYGDMQIICEAYHLMRSGLQLTQEEMSTVFDEWNRSELDSFLIEITRDILKYKDEKGYLLERIRDTAGQKGTGKWTAIAALDYGVPVTLIGESVFSRCLSALKDERVEASAVLSGPDPVYQGDKKQFLEHLRKALYAAKIISYAQGFMLLREAAKMHNWNLNYGGIALMWRGGCIIRSAFLGNIKSAYDKNPKLSNLLLDDFFAKAMDVCHRSARVVVSAAVTMGIPTPALSTALAFYDGFRTARLPANLLQAQRDYFGAHTYELLGQEGKFVHTNWTGHGGKVSASTRFPVEYFDVVNCDTDLRSKNDDPPNSRLFVICHKSLDEDDLRKAFEKFGKIEDIWVVKDRNTGENKGVTYIKFSKTSEAAFALEEMNGKMLGSVGRPIKVMIASNRDQGSVRETNEEERWVRLFCVLPKTMTDGELQQEFSKFGVIEYATVVKDRSTNESKGFGYVKFKKVSSAARAFEECDRKYKAVFAEPKKPKPDHNEAKYNNGLSSATYDGSSGSYGSSNFGKSSISLEIATNYSNSDGYTRLQVIAHPALNQDQLWKLFDIVPGMDYCHLKTDVRYRMPRGQAVVVYNNPSAAAYAREKFHGFEYPPGHRMIVKPDLTSPPPKSASKPGGSTTGSVASARTDLAHLAETIAQATSLIQAAGLTAPSLDHISVKLPPVQPMASIDAEVAKRCFIVCGPPVPPIYAMKDAFCRFGNLIDVYMLPGKNCGYAKYASVSSANEAIEVLHGQEICGSRLKVLEAEERNVGEDRRKRLRMDEDEN</sequence>
<dbReference type="Gene3D" id="3.30.70.330">
    <property type="match status" value="3"/>
</dbReference>
<dbReference type="CDD" id="cd12366">
    <property type="entry name" value="RRM1_RBM45"/>
    <property type="match status" value="1"/>
</dbReference>
<dbReference type="NCBIfam" id="TIGR00873">
    <property type="entry name" value="gnd"/>
    <property type="match status" value="1"/>
</dbReference>
<dbReference type="PRINTS" id="PR00076">
    <property type="entry name" value="6PGDHDRGNASE"/>
</dbReference>
<gene>
    <name evidence="17" type="ORF">DBV15_07967</name>
</gene>
<dbReference type="Gene3D" id="1.10.1040.10">
    <property type="entry name" value="N-(1-d-carboxylethyl)-l-norvaline Dehydrogenase, domain 2"/>
    <property type="match status" value="1"/>
</dbReference>
<comment type="pathway">
    <text evidence="2 14">Carbohydrate degradation; pentose phosphate pathway; D-ribulose 5-phosphate from D-glucose 6-phosphate (oxidative stage): step 3/3.</text>
</comment>
<dbReference type="InterPro" id="IPR035979">
    <property type="entry name" value="RBD_domain_sf"/>
</dbReference>
<proteinExistence type="inferred from homology"/>
<dbReference type="PROSITE" id="PS00461">
    <property type="entry name" value="6PGD"/>
    <property type="match status" value="1"/>
</dbReference>
<dbReference type="SMART" id="SM00360">
    <property type="entry name" value="RRM"/>
    <property type="match status" value="4"/>
</dbReference>
<evidence type="ECO:0000256" key="11">
    <source>
        <dbReference type="ARBA" id="ARBA00023126"/>
    </source>
</evidence>
<dbReference type="EMBL" id="QBLH01003189">
    <property type="protein sequence ID" value="TGZ43182.1"/>
    <property type="molecule type" value="Genomic_DNA"/>
</dbReference>
<evidence type="ECO:0000256" key="8">
    <source>
        <dbReference type="ARBA" id="ARBA00022884"/>
    </source>
</evidence>
<keyword evidence="8 13" id="KW-0694">RNA-binding</keyword>
<evidence type="ECO:0000256" key="7">
    <source>
        <dbReference type="ARBA" id="ARBA00022857"/>
    </source>
</evidence>
<name>A0A4S2K1T7_9HYME</name>
<dbReference type="InterPro" id="IPR006184">
    <property type="entry name" value="6PGdom_BS"/>
</dbReference>
<feature type="domain" description="RRM" evidence="16">
    <location>
        <begin position="887"/>
        <end position="943"/>
    </location>
</feature>
<dbReference type="SUPFAM" id="SSF48179">
    <property type="entry name" value="6-phosphogluconate dehydrogenase C-terminal domain-like"/>
    <property type="match status" value="1"/>
</dbReference>
<dbReference type="Pfam" id="PF03446">
    <property type="entry name" value="NAD_binding_2"/>
    <property type="match status" value="1"/>
</dbReference>
<comment type="subunit">
    <text evidence="4">Homodimer.</text>
</comment>
<evidence type="ECO:0000256" key="14">
    <source>
        <dbReference type="RuleBase" id="RU000485"/>
    </source>
</evidence>
<dbReference type="UniPathway" id="UPA00115">
    <property type="reaction ID" value="UER00410"/>
</dbReference>
<comment type="function">
    <text evidence="1">Catalyzes the oxidative decarboxylation of 6-phosphogluconate to ribulose 5-phosphate and CO(2), with concomitant reduction of NADP to NADPH.</text>
</comment>
<dbReference type="FunFam" id="1.20.5.320:FF:000002">
    <property type="entry name" value="6-phosphogluconate dehydrogenase, decarboxylating"/>
    <property type="match status" value="1"/>
</dbReference>
<dbReference type="FunFam" id="1.10.1040.10:FF:000002">
    <property type="entry name" value="6-phosphogluconate dehydrogenase, decarboxylating"/>
    <property type="match status" value="1"/>
</dbReference>
<dbReference type="InterPro" id="IPR034203">
    <property type="entry name" value="RBM45_RRM1"/>
</dbReference>
<evidence type="ECO:0000256" key="3">
    <source>
        <dbReference type="ARBA" id="ARBA00008419"/>
    </source>
</evidence>
<evidence type="ECO:0000256" key="15">
    <source>
        <dbReference type="SAM" id="MobiDB-lite"/>
    </source>
</evidence>
<keyword evidence="7 14" id="KW-0521">NADP</keyword>
<evidence type="ECO:0000256" key="12">
    <source>
        <dbReference type="ARBA" id="ARBA00048640"/>
    </source>
</evidence>
<feature type="domain" description="RRM" evidence="16">
    <location>
        <begin position="503"/>
        <end position="582"/>
    </location>
</feature>
<dbReference type="InterPro" id="IPR012677">
    <property type="entry name" value="Nucleotide-bd_a/b_plait_sf"/>
</dbReference>
<evidence type="ECO:0000256" key="2">
    <source>
        <dbReference type="ARBA" id="ARBA00004874"/>
    </source>
</evidence>
<dbReference type="InterPro" id="IPR034208">
    <property type="entry name" value="RBM45_RRM4"/>
</dbReference>
<evidence type="ECO:0000256" key="13">
    <source>
        <dbReference type="PROSITE-ProRule" id="PRU00176"/>
    </source>
</evidence>
<evidence type="ECO:0000256" key="6">
    <source>
        <dbReference type="ARBA" id="ARBA00018193"/>
    </source>
</evidence>
<dbReference type="PANTHER" id="PTHR11811">
    <property type="entry name" value="6-PHOSPHOGLUCONATE DEHYDROGENASE"/>
    <property type="match status" value="1"/>
</dbReference>
<dbReference type="FunFam" id="3.40.50.720:FF:000007">
    <property type="entry name" value="6-phosphogluconate dehydrogenase, decarboxylating"/>
    <property type="match status" value="1"/>
</dbReference>
<comment type="similarity">
    <text evidence="3 14">Belongs to the 6-phosphogluconate dehydrogenase family.</text>
</comment>
<evidence type="ECO:0000259" key="16">
    <source>
        <dbReference type="PROSITE" id="PS50102"/>
    </source>
</evidence>
<dbReference type="SMART" id="SM01350">
    <property type="entry name" value="6PGD"/>
    <property type="match status" value="1"/>
</dbReference>
<protein>
    <recommendedName>
        <fullName evidence="6 14">6-phosphogluconate dehydrogenase, decarboxylating</fullName>
        <ecNumber evidence="5 14">1.1.1.44</ecNumber>
    </recommendedName>
</protein>
<evidence type="ECO:0000313" key="18">
    <source>
        <dbReference type="Proteomes" id="UP000310200"/>
    </source>
</evidence>
<dbReference type="CDD" id="cd12368">
    <property type="entry name" value="RRM3_RBM45"/>
    <property type="match status" value="1"/>
</dbReference>
<reference evidence="17 18" key="1">
    <citation type="journal article" date="2019" name="Philos. Trans. R. Soc. Lond., B, Biol. Sci.">
        <title>Ant behaviour and brain gene expression of defending hosts depend on the ecological success of the intruding social parasite.</title>
        <authorList>
            <person name="Kaur R."/>
            <person name="Stoldt M."/>
            <person name="Jongepier E."/>
            <person name="Feldmeyer B."/>
            <person name="Menzel F."/>
            <person name="Bornberg-Bauer E."/>
            <person name="Foitzik S."/>
        </authorList>
    </citation>
    <scope>NUCLEOTIDE SEQUENCE [LARGE SCALE GENOMIC DNA]</scope>
    <source>
        <tissue evidence="17">Whole body</tissue>
    </source>
</reference>
<organism evidence="17 18">
    <name type="scientific">Temnothorax longispinosus</name>
    <dbReference type="NCBI Taxonomy" id="300112"/>
    <lineage>
        <taxon>Eukaryota</taxon>
        <taxon>Metazoa</taxon>
        <taxon>Ecdysozoa</taxon>
        <taxon>Arthropoda</taxon>
        <taxon>Hexapoda</taxon>
        <taxon>Insecta</taxon>
        <taxon>Pterygota</taxon>
        <taxon>Neoptera</taxon>
        <taxon>Endopterygota</taxon>
        <taxon>Hymenoptera</taxon>
        <taxon>Apocrita</taxon>
        <taxon>Aculeata</taxon>
        <taxon>Formicoidea</taxon>
        <taxon>Formicidae</taxon>
        <taxon>Myrmicinae</taxon>
        <taxon>Temnothorax</taxon>
    </lineage>
</organism>
<feature type="domain" description="RRM" evidence="16">
    <location>
        <begin position="604"/>
        <end position="672"/>
    </location>
</feature>
<dbReference type="NCBIfam" id="NF006765">
    <property type="entry name" value="PRK09287.1"/>
    <property type="match status" value="1"/>
</dbReference>
<dbReference type="AlphaFoldDB" id="A0A4S2K1T7"/>
<keyword evidence="11 14" id="KW-0570">Pentose shunt</keyword>
<dbReference type="Pfam" id="PF00393">
    <property type="entry name" value="6PGD"/>
    <property type="match status" value="1"/>
</dbReference>
<dbReference type="InterPro" id="IPR008927">
    <property type="entry name" value="6-PGluconate_DH-like_C_sf"/>
</dbReference>
<dbReference type="Proteomes" id="UP000310200">
    <property type="component" value="Unassembled WGS sequence"/>
</dbReference>
<evidence type="ECO:0000256" key="9">
    <source>
        <dbReference type="ARBA" id="ARBA00023002"/>
    </source>
</evidence>
<evidence type="ECO:0000256" key="1">
    <source>
        <dbReference type="ARBA" id="ARBA00002526"/>
    </source>
</evidence>
<dbReference type="Gene3D" id="3.40.50.720">
    <property type="entry name" value="NAD(P)-binding Rossmann-like Domain"/>
    <property type="match status" value="1"/>
</dbReference>
<comment type="caution">
    <text evidence="17">The sequence shown here is derived from an EMBL/GenBank/DDBJ whole genome shotgun (WGS) entry which is preliminary data.</text>
</comment>
<dbReference type="STRING" id="300112.A0A4S2K1T7"/>
<dbReference type="InterPro" id="IPR006114">
    <property type="entry name" value="6PGDH_C"/>
</dbReference>
<evidence type="ECO:0000313" key="17">
    <source>
        <dbReference type="EMBL" id="TGZ43182.1"/>
    </source>
</evidence>
<dbReference type="GO" id="GO:0006098">
    <property type="term" value="P:pentose-phosphate shunt"/>
    <property type="evidence" value="ECO:0007669"/>
    <property type="project" value="UniProtKB-UniPathway"/>
</dbReference>
<dbReference type="CDD" id="cd12369">
    <property type="entry name" value="RRM4_RBM45"/>
    <property type="match status" value="1"/>
</dbReference>
<dbReference type="Pfam" id="PF00076">
    <property type="entry name" value="RRM_1"/>
    <property type="match status" value="3"/>
</dbReference>
<dbReference type="PROSITE" id="PS50102">
    <property type="entry name" value="RRM"/>
    <property type="match status" value="3"/>
</dbReference>
<dbReference type="InterPro" id="IPR006183">
    <property type="entry name" value="Pgluconate_DH"/>
</dbReference>
<keyword evidence="9 14" id="KW-0560">Oxidoreductase</keyword>
<dbReference type="GO" id="GO:0003723">
    <property type="term" value="F:RNA binding"/>
    <property type="evidence" value="ECO:0007669"/>
    <property type="project" value="UniProtKB-UniRule"/>
</dbReference>